<evidence type="ECO:0000256" key="1">
    <source>
        <dbReference type="SAM" id="Phobius"/>
    </source>
</evidence>
<dbReference type="AlphaFoldDB" id="A0A699W523"/>
<sequence>HHPTATMAATPLDTTNAATAATAAAFPAAAATVVGLWLADSPPPPR</sequence>
<organism evidence="2">
    <name type="scientific">Tanacetum cinerariifolium</name>
    <name type="common">Dalmatian daisy</name>
    <name type="synonym">Chrysanthemum cinerariifolium</name>
    <dbReference type="NCBI Taxonomy" id="118510"/>
    <lineage>
        <taxon>Eukaryota</taxon>
        <taxon>Viridiplantae</taxon>
        <taxon>Streptophyta</taxon>
        <taxon>Embryophyta</taxon>
        <taxon>Tracheophyta</taxon>
        <taxon>Spermatophyta</taxon>
        <taxon>Magnoliopsida</taxon>
        <taxon>eudicotyledons</taxon>
        <taxon>Gunneridae</taxon>
        <taxon>Pentapetalae</taxon>
        <taxon>asterids</taxon>
        <taxon>campanulids</taxon>
        <taxon>Asterales</taxon>
        <taxon>Asteraceae</taxon>
        <taxon>Asteroideae</taxon>
        <taxon>Anthemideae</taxon>
        <taxon>Anthemidinae</taxon>
        <taxon>Tanacetum</taxon>
    </lineage>
</organism>
<evidence type="ECO:0000313" key="2">
    <source>
        <dbReference type="EMBL" id="GFD41843.1"/>
    </source>
</evidence>
<protein>
    <submittedName>
        <fullName evidence="2">Uncharacterized protein</fullName>
    </submittedName>
</protein>
<keyword evidence="1" id="KW-0812">Transmembrane</keyword>
<keyword evidence="1" id="KW-0472">Membrane</keyword>
<dbReference type="EMBL" id="BKCJ011560558">
    <property type="protein sequence ID" value="GFD41843.1"/>
    <property type="molecule type" value="Genomic_DNA"/>
</dbReference>
<keyword evidence="1" id="KW-1133">Transmembrane helix</keyword>
<accession>A0A699W523</accession>
<feature type="transmembrane region" description="Helical" evidence="1">
    <location>
        <begin position="20"/>
        <end position="39"/>
    </location>
</feature>
<name>A0A699W523_TANCI</name>
<gene>
    <name evidence="2" type="ORF">Tci_913812</name>
</gene>
<feature type="non-terminal residue" evidence="2">
    <location>
        <position position="1"/>
    </location>
</feature>
<comment type="caution">
    <text evidence="2">The sequence shown here is derived from an EMBL/GenBank/DDBJ whole genome shotgun (WGS) entry which is preliminary data.</text>
</comment>
<proteinExistence type="predicted"/>
<reference evidence="2" key="1">
    <citation type="journal article" date="2019" name="Sci. Rep.">
        <title>Draft genome of Tanacetum cinerariifolium, the natural source of mosquito coil.</title>
        <authorList>
            <person name="Yamashiro T."/>
            <person name="Shiraishi A."/>
            <person name="Satake H."/>
            <person name="Nakayama K."/>
        </authorList>
    </citation>
    <scope>NUCLEOTIDE SEQUENCE</scope>
</reference>